<gene>
    <name evidence="3" type="ORF">FisN_22Lh246</name>
</gene>
<keyword evidence="2" id="KW-0732">Signal</keyword>
<dbReference type="InParanoid" id="A0A1Z5JC69"/>
<evidence type="ECO:0000313" key="4">
    <source>
        <dbReference type="Proteomes" id="UP000198406"/>
    </source>
</evidence>
<sequence length="319" mass="33526">MASTLLLRILLLFVAIPAARGQGCTLCADGSEPSGTIGAEDCSVLAEQALANVPSVSSICTDLQTRGFQFCNCPTLPEGATCSLCADGFFEIDNPNRAIPTFNTTCGDVLFSVEPEQCQRNVRAQYYCGCPEAVPSTNCSLCPLDPEAFAPDQVLSNPNRRVPPTFENTCQDYDDATSMFDEDTCGQLSENLPINLSGYCGCPAGDASSEVSCTLCPEGSPVLTDTVASTAGGFQQTCGDMASVAEFVTDQQYCDSQIVPLRATCCEGQTASPTGAPVGSPPTSEQTSPTAETPVTESSRASQLLTCFAWVLIALCWTL</sequence>
<protein>
    <submittedName>
        <fullName evidence="3">Uncharacterized protein</fullName>
    </submittedName>
</protein>
<organism evidence="3 4">
    <name type="scientific">Fistulifera solaris</name>
    <name type="common">Oleaginous diatom</name>
    <dbReference type="NCBI Taxonomy" id="1519565"/>
    <lineage>
        <taxon>Eukaryota</taxon>
        <taxon>Sar</taxon>
        <taxon>Stramenopiles</taxon>
        <taxon>Ochrophyta</taxon>
        <taxon>Bacillariophyta</taxon>
        <taxon>Bacillariophyceae</taxon>
        <taxon>Bacillariophycidae</taxon>
        <taxon>Naviculales</taxon>
        <taxon>Naviculaceae</taxon>
        <taxon>Fistulifera</taxon>
    </lineage>
</organism>
<feature type="chain" id="PRO_5012396566" evidence="2">
    <location>
        <begin position="22"/>
        <end position="319"/>
    </location>
</feature>
<proteinExistence type="predicted"/>
<dbReference type="EMBL" id="BDSP01000041">
    <property type="protein sequence ID" value="GAX11556.1"/>
    <property type="molecule type" value="Genomic_DNA"/>
</dbReference>
<evidence type="ECO:0000313" key="3">
    <source>
        <dbReference type="EMBL" id="GAX11556.1"/>
    </source>
</evidence>
<dbReference type="AlphaFoldDB" id="A0A1Z5JC69"/>
<dbReference type="Proteomes" id="UP000198406">
    <property type="component" value="Unassembled WGS sequence"/>
</dbReference>
<feature type="signal peptide" evidence="2">
    <location>
        <begin position="1"/>
        <end position="21"/>
    </location>
</feature>
<evidence type="ECO:0000256" key="2">
    <source>
        <dbReference type="SAM" id="SignalP"/>
    </source>
</evidence>
<keyword evidence="4" id="KW-1185">Reference proteome</keyword>
<feature type="region of interest" description="Disordered" evidence="1">
    <location>
        <begin position="272"/>
        <end position="297"/>
    </location>
</feature>
<feature type="compositionally biased region" description="Polar residues" evidence="1">
    <location>
        <begin position="281"/>
        <end position="297"/>
    </location>
</feature>
<reference evidence="3 4" key="1">
    <citation type="journal article" date="2015" name="Plant Cell">
        <title>Oil accumulation by the oleaginous diatom Fistulifera solaris as revealed by the genome and transcriptome.</title>
        <authorList>
            <person name="Tanaka T."/>
            <person name="Maeda Y."/>
            <person name="Veluchamy A."/>
            <person name="Tanaka M."/>
            <person name="Abida H."/>
            <person name="Marechal E."/>
            <person name="Bowler C."/>
            <person name="Muto M."/>
            <person name="Sunaga Y."/>
            <person name="Tanaka M."/>
            <person name="Yoshino T."/>
            <person name="Taniguchi T."/>
            <person name="Fukuda Y."/>
            <person name="Nemoto M."/>
            <person name="Matsumoto M."/>
            <person name="Wong P.S."/>
            <person name="Aburatani S."/>
            <person name="Fujibuchi W."/>
        </authorList>
    </citation>
    <scope>NUCLEOTIDE SEQUENCE [LARGE SCALE GENOMIC DNA]</scope>
    <source>
        <strain evidence="3 4">JPCC DA0580</strain>
    </source>
</reference>
<comment type="caution">
    <text evidence="3">The sequence shown here is derived from an EMBL/GenBank/DDBJ whole genome shotgun (WGS) entry which is preliminary data.</text>
</comment>
<evidence type="ECO:0000256" key="1">
    <source>
        <dbReference type="SAM" id="MobiDB-lite"/>
    </source>
</evidence>
<accession>A0A1Z5JC69</accession>
<name>A0A1Z5JC69_FISSO</name>